<sequence>MSLYTGGSGQEPTDDGLNSNNNKNNNNNSNHEPVAFEEGFRTRKRVRRAVDGDQTDEADTAVVPDSPQSSEYASDLTPPFSDDSGLGDSPLFPNLVTGVTNNDDTHNYSDDSDINEEVDREPPADDGYETWGSISPLRLPSPLMSLRGDSDSDATSEIDPTTAFLLPPEPEEESEGGPKREIRDEPEGEPGGDPEVHVKCDCARARGCRVHVTKAGQV</sequence>
<protein>
    <submittedName>
        <fullName evidence="2">Uncharacterized protein</fullName>
    </submittedName>
</protein>
<organism evidence="2 3">
    <name type="scientific">Apiospora arundinis</name>
    <dbReference type="NCBI Taxonomy" id="335852"/>
    <lineage>
        <taxon>Eukaryota</taxon>
        <taxon>Fungi</taxon>
        <taxon>Dikarya</taxon>
        <taxon>Ascomycota</taxon>
        <taxon>Pezizomycotina</taxon>
        <taxon>Sordariomycetes</taxon>
        <taxon>Xylariomycetidae</taxon>
        <taxon>Amphisphaeriales</taxon>
        <taxon>Apiosporaceae</taxon>
        <taxon>Apiospora</taxon>
    </lineage>
</organism>
<accession>A0ABR2IRP5</accession>
<feature type="compositionally biased region" description="Acidic residues" evidence="1">
    <location>
        <begin position="110"/>
        <end position="128"/>
    </location>
</feature>
<dbReference type="EMBL" id="JAPCWZ010000004">
    <property type="protein sequence ID" value="KAK8867527.1"/>
    <property type="molecule type" value="Genomic_DNA"/>
</dbReference>
<dbReference type="Proteomes" id="UP001390339">
    <property type="component" value="Unassembled WGS sequence"/>
</dbReference>
<feature type="region of interest" description="Disordered" evidence="1">
    <location>
        <begin position="1"/>
        <end position="198"/>
    </location>
</feature>
<evidence type="ECO:0000256" key="1">
    <source>
        <dbReference type="SAM" id="MobiDB-lite"/>
    </source>
</evidence>
<proteinExistence type="predicted"/>
<name>A0ABR2IRP5_9PEZI</name>
<comment type="caution">
    <text evidence="2">The sequence shown here is derived from an EMBL/GenBank/DDBJ whole genome shotgun (WGS) entry which is preliminary data.</text>
</comment>
<feature type="compositionally biased region" description="Low complexity" evidence="1">
    <location>
        <begin position="18"/>
        <end position="30"/>
    </location>
</feature>
<reference evidence="2 3" key="1">
    <citation type="journal article" date="2024" name="IMA Fungus">
        <title>Apiospora arundinis, a panoply of carbohydrate-active enzymes and secondary metabolites.</title>
        <authorList>
            <person name="Sorensen T."/>
            <person name="Petersen C."/>
            <person name="Muurmann A.T."/>
            <person name="Christiansen J.V."/>
            <person name="Brundto M.L."/>
            <person name="Overgaard C.K."/>
            <person name="Boysen A.T."/>
            <person name="Wollenberg R.D."/>
            <person name="Larsen T.O."/>
            <person name="Sorensen J.L."/>
            <person name="Nielsen K.L."/>
            <person name="Sondergaard T.E."/>
        </authorList>
    </citation>
    <scope>NUCLEOTIDE SEQUENCE [LARGE SCALE GENOMIC DNA]</scope>
    <source>
        <strain evidence="2 3">AAU 773</strain>
    </source>
</reference>
<gene>
    <name evidence="2" type="ORF">PGQ11_006105</name>
</gene>
<keyword evidence="3" id="KW-1185">Reference proteome</keyword>
<evidence type="ECO:0000313" key="3">
    <source>
        <dbReference type="Proteomes" id="UP001390339"/>
    </source>
</evidence>
<feature type="compositionally biased region" description="Low complexity" evidence="1">
    <location>
        <begin position="133"/>
        <end position="146"/>
    </location>
</feature>
<feature type="compositionally biased region" description="Basic and acidic residues" evidence="1">
    <location>
        <begin position="176"/>
        <end position="185"/>
    </location>
</feature>
<evidence type="ECO:0000313" key="2">
    <source>
        <dbReference type="EMBL" id="KAK8867527.1"/>
    </source>
</evidence>